<reference evidence="2" key="1">
    <citation type="submission" date="2018-12" db="EMBL/GenBank/DDBJ databases">
        <title>Complete genome sequencing of Jeotgalibaca sp. H21T32.</title>
        <authorList>
            <person name="Bae J.-W."/>
            <person name="Lee S.-Y."/>
        </authorList>
    </citation>
    <scope>NUCLEOTIDE SEQUENCE [LARGE SCALE GENOMIC DNA]</scope>
    <source>
        <strain evidence="2">H21T32</strain>
    </source>
</reference>
<dbReference type="OrthoDB" id="9801455at2"/>
<protein>
    <submittedName>
        <fullName evidence="1">Uncharacterized protein</fullName>
    </submittedName>
</protein>
<dbReference type="Proteomes" id="UP000273326">
    <property type="component" value="Chromosome"/>
</dbReference>
<proteinExistence type="predicted"/>
<keyword evidence="2" id="KW-1185">Reference proteome</keyword>
<dbReference type="AlphaFoldDB" id="A0A3S9H8T6"/>
<sequence>MIEVLRRKPDSALIWYEDSRDENPLPSNYWTTLRGEWEVWKKDDFNNPRTYPQLDGKGELTWRYLGFKDILIRAKIGFPQNGSGRAEVFVEICFVV</sequence>
<gene>
    <name evidence="1" type="ORF">EJN90_03220</name>
</gene>
<accession>A0A3S9H8T6</accession>
<organism evidence="1 2">
    <name type="scientific">Jeotgalibaca ciconiae</name>
    <dbReference type="NCBI Taxonomy" id="2496265"/>
    <lineage>
        <taxon>Bacteria</taxon>
        <taxon>Bacillati</taxon>
        <taxon>Bacillota</taxon>
        <taxon>Bacilli</taxon>
        <taxon>Lactobacillales</taxon>
        <taxon>Carnobacteriaceae</taxon>
        <taxon>Jeotgalibaca</taxon>
    </lineage>
</organism>
<name>A0A3S9H8T6_9LACT</name>
<dbReference type="EMBL" id="CP034465">
    <property type="protein sequence ID" value="AZP03754.1"/>
    <property type="molecule type" value="Genomic_DNA"/>
</dbReference>
<dbReference type="RefSeq" id="WP_126108839.1">
    <property type="nucleotide sequence ID" value="NZ_CP034465.1"/>
</dbReference>
<evidence type="ECO:0000313" key="2">
    <source>
        <dbReference type="Proteomes" id="UP000273326"/>
    </source>
</evidence>
<evidence type="ECO:0000313" key="1">
    <source>
        <dbReference type="EMBL" id="AZP03754.1"/>
    </source>
</evidence>
<dbReference type="KEGG" id="jeh:EJN90_03220"/>